<gene>
    <name evidence="12" type="ORF">CUNI_LOCUS19079</name>
</gene>
<dbReference type="GO" id="GO:0031966">
    <property type="term" value="C:mitochondrial membrane"/>
    <property type="evidence" value="ECO:0007669"/>
    <property type="project" value="UniProtKB-SubCell"/>
</dbReference>
<feature type="repeat" description="Solcar" evidence="9">
    <location>
        <begin position="211"/>
        <end position="296"/>
    </location>
</feature>
<evidence type="ECO:0000256" key="5">
    <source>
        <dbReference type="ARBA" id="ARBA00022737"/>
    </source>
</evidence>
<dbReference type="InterPro" id="IPR050567">
    <property type="entry name" value="Mitochondrial_Carrier"/>
</dbReference>
<keyword evidence="4 9" id="KW-0812">Transmembrane</keyword>
<comment type="subcellular location">
    <subcellularLocation>
        <location evidence="1">Mitochondrion membrane</location>
        <topology evidence="1">Multi-pass membrane protein</topology>
    </subcellularLocation>
</comment>
<evidence type="ECO:0000256" key="4">
    <source>
        <dbReference type="ARBA" id="ARBA00022692"/>
    </source>
</evidence>
<accession>A0A8S4A559</accession>
<sequence>MTINEYIAGAVAGMSGVVIGHPFDTTKLQMQIRTTGDHKLTRVRDAFASVAAQGLKNGLFRGMMFPVVSYGLVNSMFFGVYGNTIRLLEPDHTVRPTNSQVYLAGCVAGTSQLLVACPVEVIKCTLQAQIPLTMPKSRIDSPLYSKIVKPRTYYKGPIEASRRIFGNEGVLGFYKGMFVMFMRDVPSYGLYLLSYETLHKYLFHHGLTDKKGVIAAIIAGGLAGCASWLGIMPFDVIKSRLQVDHGGRYKGFWDCAYLSVKRGGFAVLFTGTSITILRAFPVNAVTFLVYSQMIRELNLINPHPSVEKAAQTASG</sequence>
<evidence type="ECO:0000256" key="8">
    <source>
        <dbReference type="ARBA" id="ARBA00023136"/>
    </source>
</evidence>
<comment type="caution">
    <text evidence="12">The sequence shown here is derived from an EMBL/GenBank/DDBJ whole genome shotgun (WGS) entry which is preliminary data.</text>
</comment>
<evidence type="ECO:0000256" key="2">
    <source>
        <dbReference type="ARBA" id="ARBA00006375"/>
    </source>
</evidence>
<reference evidence="12" key="1">
    <citation type="submission" date="2021-04" db="EMBL/GenBank/DDBJ databases">
        <authorList>
            <consortium name="Molecular Ecology Group"/>
        </authorList>
    </citation>
    <scope>NUCLEOTIDE SEQUENCE</scope>
</reference>
<protein>
    <submittedName>
        <fullName evidence="12">Uncharacterized protein</fullName>
    </submittedName>
</protein>
<name>A0A8S4A559_9EUPU</name>
<proteinExistence type="inferred from homology"/>
<dbReference type="SUPFAM" id="SSF103506">
    <property type="entry name" value="Mitochondrial carrier"/>
    <property type="match status" value="1"/>
</dbReference>
<evidence type="ECO:0000256" key="10">
    <source>
        <dbReference type="RuleBase" id="RU000488"/>
    </source>
</evidence>
<evidence type="ECO:0000256" key="6">
    <source>
        <dbReference type="ARBA" id="ARBA00022989"/>
    </source>
</evidence>
<keyword evidence="6 11" id="KW-1133">Transmembrane helix</keyword>
<keyword evidence="5" id="KW-0677">Repeat</keyword>
<evidence type="ECO:0000256" key="7">
    <source>
        <dbReference type="ARBA" id="ARBA00023128"/>
    </source>
</evidence>
<dbReference type="PROSITE" id="PS50920">
    <property type="entry name" value="SOLCAR"/>
    <property type="match status" value="3"/>
</dbReference>
<evidence type="ECO:0000256" key="3">
    <source>
        <dbReference type="ARBA" id="ARBA00022448"/>
    </source>
</evidence>
<comment type="similarity">
    <text evidence="2 10">Belongs to the mitochondrial carrier (TC 2.A.29) family.</text>
</comment>
<dbReference type="Proteomes" id="UP000678393">
    <property type="component" value="Unassembled WGS sequence"/>
</dbReference>
<feature type="transmembrane region" description="Helical" evidence="11">
    <location>
        <begin position="266"/>
        <end position="290"/>
    </location>
</feature>
<keyword evidence="7" id="KW-0496">Mitochondrion</keyword>
<evidence type="ECO:0000313" key="13">
    <source>
        <dbReference type="Proteomes" id="UP000678393"/>
    </source>
</evidence>
<dbReference type="Gene3D" id="1.50.40.10">
    <property type="entry name" value="Mitochondrial carrier domain"/>
    <property type="match status" value="1"/>
</dbReference>
<keyword evidence="13" id="KW-1185">Reference proteome</keyword>
<evidence type="ECO:0000313" key="12">
    <source>
        <dbReference type="EMBL" id="CAG5133521.1"/>
    </source>
</evidence>
<dbReference type="InterPro" id="IPR023395">
    <property type="entry name" value="MCP_dom_sf"/>
</dbReference>
<dbReference type="Pfam" id="PF00153">
    <property type="entry name" value="Mito_carr"/>
    <property type="match status" value="3"/>
</dbReference>
<evidence type="ECO:0000256" key="9">
    <source>
        <dbReference type="PROSITE-ProRule" id="PRU00282"/>
    </source>
</evidence>
<dbReference type="GO" id="GO:0022857">
    <property type="term" value="F:transmembrane transporter activity"/>
    <property type="evidence" value="ECO:0007669"/>
    <property type="project" value="TreeGrafter"/>
</dbReference>
<dbReference type="AlphaFoldDB" id="A0A8S4A559"/>
<organism evidence="12 13">
    <name type="scientific">Candidula unifasciata</name>
    <dbReference type="NCBI Taxonomy" id="100452"/>
    <lineage>
        <taxon>Eukaryota</taxon>
        <taxon>Metazoa</taxon>
        <taxon>Spiralia</taxon>
        <taxon>Lophotrochozoa</taxon>
        <taxon>Mollusca</taxon>
        <taxon>Gastropoda</taxon>
        <taxon>Heterobranchia</taxon>
        <taxon>Euthyneura</taxon>
        <taxon>Panpulmonata</taxon>
        <taxon>Eupulmonata</taxon>
        <taxon>Stylommatophora</taxon>
        <taxon>Helicina</taxon>
        <taxon>Helicoidea</taxon>
        <taxon>Geomitridae</taxon>
        <taxon>Candidula</taxon>
    </lineage>
</organism>
<evidence type="ECO:0000256" key="1">
    <source>
        <dbReference type="ARBA" id="ARBA00004225"/>
    </source>
</evidence>
<dbReference type="OrthoDB" id="193856at2759"/>
<feature type="repeat" description="Solcar" evidence="9">
    <location>
        <begin position="1"/>
        <end position="87"/>
    </location>
</feature>
<dbReference type="PANTHER" id="PTHR45624">
    <property type="entry name" value="MITOCHONDRIAL BASIC AMINO ACIDS TRANSPORTER-RELATED"/>
    <property type="match status" value="1"/>
</dbReference>
<dbReference type="InterPro" id="IPR018108">
    <property type="entry name" value="MCP_transmembrane"/>
</dbReference>
<feature type="repeat" description="Solcar" evidence="9">
    <location>
        <begin position="96"/>
        <end position="201"/>
    </location>
</feature>
<keyword evidence="3 10" id="KW-0813">Transport</keyword>
<evidence type="ECO:0000256" key="11">
    <source>
        <dbReference type="SAM" id="Phobius"/>
    </source>
</evidence>
<feature type="transmembrane region" description="Helical" evidence="11">
    <location>
        <begin position="63"/>
        <end position="81"/>
    </location>
</feature>
<feature type="transmembrane region" description="Helical" evidence="11">
    <location>
        <begin position="212"/>
        <end position="231"/>
    </location>
</feature>
<dbReference type="EMBL" id="CAJHNH020006268">
    <property type="protein sequence ID" value="CAG5133521.1"/>
    <property type="molecule type" value="Genomic_DNA"/>
</dbReference>
<keyword evidence="8 9" id="KW-0472">Membrane</keyword>
<dbReference type="PANTHER" id="PTHR45624:SF10">
    <property type="entry name" value="SLC (SOLUTE CARRIER) HOMOLOG"/>
    <property type="match status" value="1"/>
</dbReference>